<evidence type="ECO:0000313" key="3">
    <source>
        <dbReference type="Proteomes" id="UP000092659"/>
    </source>
</evidence>
<evidence type="ECO:0000313" key="4">
    <source>
        <dbReference type="Proteomes" id="UP001519309"/>
    </source>
</evidence>
<reference evidence="1 3" key="1">
    <citation type="submission" date="2016-06" db="EMBL/GenBank/DDBJ databases">
        <title>Complete genome sequence of Streptomyces griseochromogenes ATCC 14511, the Blasticidin S producer.</title>
        <authorList>
            <person name="Wu L."/>
        </authorList>
    </citation>
    <scope>NUCLEOTIDE SEQUENCE [LARGE SCALE GENOMIC DNA]</scope>
    <source>
        <strain evidence="1 3">ATCC 14511</strain>
    </source>
</reference>
<sequence>MTGRHEVGRGSTAGVVPLPVRPGCRSSSARAADAGIGLAVVITEGVPVHDTVTLTAHAERRGTRVIGPNRPGLITPGRSVAGVIPAGITKPVVGCIAGFTAPEGRTMGHAGAIVSGSTDTARATQEALEAIGVRVGGTPTETARLVLAQLPRTQ</sequence>
<dbReference type="Proteomes" id="UP001519309">
    <property type="component" value="Unassembled WGS sequence"/>
</dbReference>
<dbReference type="GO" id="GO:0009361">
    <property type="term" value="C:succinate-CoA ligase complex (ADP-forming)"/>
    <property type="evidence" value="ECO:0007669"/>
    <property type="project" value="TreeGrafter"/>
</dbReference>
<organism evidence="1 3">
    <name type="scientific">Streptomyces griseochromogenes</name>
    <dbReference type="NCBI Taxonomy" id="68214"/>
    <lineage>
        <taxon>Bacteria</taxon>
        <taxon>Bacillati</taxon>
        <taxon>Actinomycetota</taxon>
        <taxon>Actinomycetes</taxon>
        <taxon>Kitasatosporales</taxon>
        <taxon>Streptomycetaceae</taxon>
        <taxon>Streptomyces</taxon>
    </lineage>
</organism>
<reference evidence="2 4" key="2">
    <citation type="submission" date="2021-03" db="EMBL/GenBank/DDBJ databases">
        <title>Genomic Encyclopedia of Type Strains, Phase IV (KMG-IV): sequencing the most valuable type-strain genomes for metagenomic binning, comparative biology and taxonomic classification.</title>
        <authorList>
            <person name="Goeker M."/>
        </authorList>
    </citation>
    <scope>NUCLEOTIDE SEQUENCE [LARGE SCALE GENOMIC DNA]</scope>
    <source>
        <strain evidence="2 4">DSM 40499</strain>
    </source>
</reference>
<dbReference type="AlphaFoldDB" id="A0A1B1AVP4"/>
<accession>A0A1B1AVP4</accession>
<dbReference type="GO" id="GO:0005829">
    <property type="term" value="C:cytosol"/>
    <property type="evidence" value="ECO:0007669"/>
    <property type="project" value="TreeGrafter"/>
</dbReference>
<dbReference type="EMBL" id="JAGGLP010000008">
    <property type="protein sequence ID" value="MBP2051430.1"/>
    <property type="molecule type" value="Genomic_DNA"/>
</dbReference>
<dbReference type="GO" id="GO:0004776">
    <property type="term" value="F:succinate-CoA ligase (GDP-forming) activity"/>
    <property type="evidence" value="ECO:0007669"/>
    <property type="project" value="TreeGrafter"/>
</dbReference>
<dbReference type="GO" id="GO:0006099">
    <property type="term" value="P:tricarboxylic acid cycle"/>
    <property type="evidence" value="ECO:0007669"/>
    <property type="project" value="TreeGrafter"/>
</dbReference>
<proteinExistence type="predicted"/>
<dbReference type="SUPFAM" id="SSF52210">
    <property type="entry name" value="Succinyl-CoA synthetase domains"/>
    <property type="match status" value="1"/>
</dbReference>
<gene>
    <name evidence="1" type="ORF">AVL59_14355</name>
    <name evidence="2" type="ORF">J2Z21_004401</name>
</gene>
<keyword evidence="4" id="KW-1185">Reference proteome</keyword>
<dbReference type="KEGG" id="sgs:AVL59_14355"/>
<dbReference type="Gene3D" id="3.40.50.720">
    <property type="entry name" value="NAD(P)-binding Rossmann-like Domain"/>
    <property type="match status" value="1"/>
</dbReference>
<protein>
    <submittedName>
        <fullName evidence="2">Succinyl-CoA synthetase alpha subunit</fullName>
    </submittedName>
</protein>
<dbReference type="STRING" id="68214.AVL59_14355"/>
<evidence type="ECO:0000313" key="1">
    <source>
        <dbReference type="EMBL" id="ANP50646.1"/>
    </source>
</evidence>
<dbReference type="EMBL" id="CP016279">
    <property type="protein sequence ID" value="ANP50646.1"/>
    <property type="molecule type" value="Genomic_DNA"/>
</dbReference>
<dbReference type="PANTHER" id="PTHR11117:SF2">
    <property type="entry name" value="SUCCINATE--COA LIGASE [ADP_GDP-FORMING] SUBUNIT ALPHA, MITOCHONDRIAL"/>
    <property type="match status" value="1"/>
</dbReference>
<dbReference type="Gene3D" id="3.40.50.261">
    <property type="entry name" value="Succinyl-CoA synthetase domains"/>
    <property type="match status" value="1"/>
</dbReference>
<dbReference type="GO" id="GO:0004775">
    <property type="term" value="F:succinate-CoA ligase (ADP-forming) activity"/>
    <property type="evidence" value="ECO:0007669"/>
    <property type="project" value="TreeGrafter"/>
</dbReference>
<dbReference type="InterPro" id="IPR017440">
    <property type="entry name" value="Cit_synth/succinyl-CoA_lig_AS"/>
</dbReference>
<dbReference type="PANTHER" id="PTHR11117">
    <property type="entry name" value="SUCCINYL-COA LIGASE SUBUNIT ALPHA"/>
    <property type="match status" value="1"/>
</dbReference>
<name>A0A1B1AVP4_9ACTN</name>
<dbReference type="PROSITE" id="PS00399">
    <property type="entry name" value="SUCCINYL_COA_LIG_2"/>
    <property type="match status" value="1"/>
</dbReference>
<dbReference type="InterPro" id="IPR016102">
    <property type="entry name" value="Succinyl-CoA_synth-like"/>
</dbReference>
<dbReference type="Proteomes" id="UP000092659">
    <property type="component" value="Chromosome"/>
</dbReference>
<evidence type="ECO:0000313" key="2">
    <source>
        <dbReference type="EMBL" id="MBP2051430.1"/>
    </source>
</evidence>